<keyword evidence="7" id="KW-1185">Reference proteome</keyword>
<feature type="domain" description="PPIase cyclophilin-type" evidence="5">
    <location>
        <begin position="36"/>
        <end position="201"/>
    </location>
</feature>
<protein>
    <recommendedName>
        <fullName evidence="1">peptidylprolyl isomerase</fullName>
        <ecNumber evidence="1">5.2.1.8</ecNumber>
    </recommendedName>
</protein>
<dbReference type="InterPro" id="IPR029000">
    <property type="entry name" value="Cyclophilin-like_dom_sf"/>
</dbReference>
<sequence length="201" mass="21584">MKRRALLSLAATASLTSLTRAASGAEPAKTVRVRVETALGAFVLAVDAQHAPLTAENFLRYVDAKLLDGGSVYRIVSEANQPASVKQRIQVVQWGMNLPDDKPTPFPPIAHETTQKTGLRHRDGTISMARKQPGSAAAEFFICIGDQPALDFGGLRNPDGQGFAAFGQVVEGMDVVRALHAKAQARDMLDQPIAVRTVRRG</sequence>
<organism evidence="6 7">
    <name type="scientific">Roseateles aquae</name>
    <dbReference type="NCBI Taxonomy" id="3077235"/>
    <lineage>
        <taxon>Bacteria</taxon>
        <taxon>Pseudomonadati</taxon>
        <taxon>Pseudomonadota</taxon>
        <taxon>Betaproteobacteria</taxon>
        <taxon>Burkholderiales</taxon>
        <taxon>Sphaerotilaceae</taxon>
        <taxon>Roseateles</taxon>
    </lineage>
</organism>
<keyword evidence="2" id="KW-0697">Rotamase</keyword>
<reference evidence="6" key="1">
    <citation type="submission" date="2023-09" db="EMBL/GenBank/DDBJ databases">
        <title>Paucibacter sp. APW11 Genome sequencing and assembly.</title>
        <authorList>
            <person name="Kim I."/>
        </authorList>
    </citation>
    <scope>NUCLEOTIDE SEQUENCE</scope>
    <source>
        <strain evidence="6">APW11</strain>
    </source>
</reference>
<evidence type="ECO:0000313" key="6">
    <source>
        <dbReference type="EMBL" id="MDT8998168.1"/>
    </source>
</evidence>
<dbReference type="Pfam" id="PF00160">
    <property type="entry name" value="Pro_isomerase"/>
    <property type="match status" value="1"/>
</dbReference>
<dbReference type="PROSITE" id="PS50072">
    <property type="entry name" value="CSA_PPIASE_2"/>
    <property type="match status" value="1"/>
</dbReference>
<evidence type="ECO:0000256" key="3">
    <source>
        <dbReference type="ARBA" id="ARBA00023235"/>
    </source>
</evidence>
<proteinExistence type="predicted"/>
<keyword evidence="3 6" id="KW-0413">Isomerase</keyword>
<dbReference type="PANTHER" id="PTHR43246">
    <property type="entry name" value="PEPTIDYL-PROLYL CIS-TRANS ISOMERASE CYP38, CHLOROPLASTIC"/>
    <property type="match status" value="1"/>
</dbReference>
<keyword evidence="4" id="KW-0732">Signal</keyword>
<dbReference type="RefSeq" id="WP_315648482.1">
    <property type="nucleotide sequence ID" value="NZ_JAVXZY010000001.1"/>
</dbReference>
<name>A0ABU3P7U1_9BURK</name>
<dbReference type="EC" id="5.2.1.8" evidence="1"/>
<dbReference type="Gene3D" id="2.40.100.10">
    <property type="entry name" value="Cyclophilin-like"/>
    <property type="match status" value="1"/>
</dbReference>
<evidence type="ECO:0000313" key="7">
    <source>
        <dbReference type="Proteomes" id="UP001246372"/>
    </source>
</evidence>
<gene>
    <name evidence="6" type="ORF">RQP53_02640</name>
</gene>
<dbReference type="SUPFAM" id="SSF50891">
    <property type="entry name" value="Cyclophilin-like"/>
    <property type="match status" value="1"/>
</dbReference>
<accession>A0ABU3P7U1</accession>
<evidence type="ECO:0000256" key="4">
    <source>
        <dbReference type="SAM" id="SignalP"/>
    </source>
</evidence>
<evidence type="ECO:0000256" key="1">
    <source>
        <dbReference type="ARBA" id="ARBA00013194"/>
    </source>
</evidence>
<evidence type="ECO:0000256" key="2">
    <source>
        <dbReference type="ARBA" id="ARBA00023110"/>
    </source>
</evidence>
<dbReference type="InterPro" id="IPR002130">
    <property type="entry name" value="Cyclophilin-type_PPIase_dom"/>
</dbReference>
<dbReference type="GO" id="GO:0003755">
    <property type="term" value="F:peptidyl-prolyl cis-trans isomerase activity"/>
    <property type="evidence" value="ECO:0007669"/>
    <property type="project" value="UniProtKB-EC"/>
</dbReference>
<feature type="chain" id="PRO_5045253485" description="peptidylprolyl isomerase" evidence="4">
    <location>
        <begin position="22"/>
        <end position="201"/>
    </location>
</feature>
<dbReference type="Proteomes" id="UP001246372">
    <property type="component" value="Unassembled WGS sequence"/>
</dbReference>
<evidence type="ECO:0000259" key="5">
    <source>
        <dbReference type="PROSITE" id="PS50072"/>
    </source>
</evidence>
<dbReference type="EMBL" id="JAVXZY010000001">
    <property type="protein sequence ID" value="MDT8998168.1"/>
    <property type="molecule type" value="Genomic_DNA"/>
</dbReference>
<dbReference type="InterPro" id="IPR044665">
    <property type="entry name" value="E_coli_cyclophilin_A-like"/>
</dbReference>
<feature type="signal peptide" evidence="4">
    <location>
        <begin position="1"/>
        <end position="21"/>
    </location>
</feature>
<comment type="caution">
    <text evidence="6">The sequence shown here is derived from an EMBL/GenBank/DDBJ whole genome shotgun (WGS) entry which is preliminary data.</text>
</comment>